<dbReference type="Proteomes" id="UP000007719">
    <property type="component" value="Chromosome"/>
</dbReference>
<dbReference type="RefSeq" id="WP_012582844.1">
    <property type="nucleotide sequence ID" value="NC_011661.1"/>
</dbReference>
<dbReference type="OrthoDB" id="2111735at2"/>
<name>B8E1X6_DICTD</name>
<sequence length="134" mass="14378">MSKGGWQILPHCASEAENLDIIVACDGASSVGQVGNEVAIKLTKENEGARMCCLSAIAAGSKVHINIAKNARKLIVINGCQLECASKVIRNQGIEPTYEITIAKEGIEKAPTLDFDDEDVERIAEKIAKEVLNK</sequence>
<dbReference type="InParanoid" id="B8E1X6"/>
<proteinExistence type="predicted"/>
<dbReference type="PIRSF" id="PIRSF037181">
    <property type="entry name" value="DGC"/>
    <property type="match status" value="1"/>
</dbReference>
<evidence type="ECO:0000313" key="2">
    <source>
        <dbReference type="Proteomes" id="UP000007719"/>
    </source>
</evidence>
<dbReference type="HOGENOM" id="CLU_143943_2_0_0"/>
<reference evidence="2" key="1">
    <citation type="journal article" date="2016" name="Front. Microbiol.">
        <title>The complete genome sequence of hyperthermophile Dictyoglomus turgidum DSM 6724 reveals a specialized carbohydrate fermentor.</title>
        <authorList>
            <person name="Brumm P.J."/>
            <person name="Gowda K."/>
            <person name="Robb F.T."/>
            <person name="Mead D.A."/>
        </authorList>
    </citation>
    <scope>NUCLEOTIDE SEQUENCE [LARGE SCALE GENOMIC DNA]</scope>
    <source>
        <strain evidence="2">DSM 6724 / Z-1310</strain>
    </source>
</reference>
<organism evidence="1 2">
    <name type="scientific">Dictyoglomus turgidum (strain DSM 6724 / Z-1310)</name>
    <dbReference type="NCBI Taxonomy" id="515635"/>
    <lineage>
        <taxon>Bacteria</taxon>
        <taxon>Pseudomonadati</taxon>
        <taxon>Dictyoglomota</taxon>
        <taxon>Dictyoglomia</taxon>
        <taxon>Dictyoglomales</taxon>
        <taxon>Dictyoglomaceae</taxon>
        <taxon>Dictyoglomus</taxon>
    </lineage>
</organism>
<dbReference type="EMBL" id="CP001251">
    <property type="protein sequence ID" value="ACK41759.1"/>
    <property type="molecule type" value="Genomic_DNA"/>
</dbReference>
<protein>
    <submittedName>
        <fullName evidence="1">DGC domain protein</fullName>
    </submittedName>
</protein>
<keyword evidence="2" id="KW-1185">Reference proteome</keyword>
<dbReference type="InterPro" id="IPR014958">
    <property type="entry name" value="DGC"/>
</dbReference>
<dbReference type="Pfam" id="PF08859">
    <property type="entry name" value="DGC"/>
    <property type="match status" value="1"/>
</dbReference>
<dbReference type="eggNOG" id="COG4273">
    <property type="taxonomic scope" value="Bacteria"/>
</dbReference>
<dbReference type="EnsemblBacteria" id="ACK41759">
    <property type="protein sequence ID" value="ACK41759"/>
    <property type="gene ID" value="Dtur_0458"/>
</dbReference>
<gene>
    <name evidence="1" type="ordered locus">Dtur_0458</name>
</gene>
<dbReference type="KEGG" id="dtu:Dtur_0458"/>
<dbReference type="AlphaFoldDB" id="B8E1X6"/>
<accession>B8E1X6</accession>
<evidence type="ECO:0000313" key="1">
    <source>
        <dbReference type="EMBL" id="ACK41759.1"/>
    </source>
</evidence>
<dbReference type="STRING" id="515635.Dtur_0458"/>